<gene>
    <name evidence="2" type="ORF">NCTC11212_00178</name>
    <name evidence="1" type="ORF">SAMN05421800_1201</name>
</gene>
<name>A0AAX2IGM8_9FLAO</name>
<protein>
    <submittedName>
        <fullName evidence="2">Uncharacterized protein</fullName>
    </submittedName>
</protein>
<comment type="caution">
    <text evidence="2">The sequence shown here is derived from an EMBL/GenBank/DDBJ whole genome shotgun (WGS) entry which is preliminary data.</text>
</comment>
<reference evidence="2 4" key="2">
    <citation type="submission" date="2018-06" db="EMBL/GenBank/DDBJ databases">
        <authorList>
            <consortium name="Pathogen Informatics"/>
            <person name="Doyle S."/>
        </authorList>
    </citation>
    <scope>NUCLEOTIDE SEQUENCE [LARGE SCALE GENOMIC DNA]</scope>
    <source>
        <strain evidence="2 4">NCTC11212</strain>
    </source>
</reference>
<organism evidence="2 4">
    <name type="scientific">Chryseobacterium balustinum</name>
    <dbReference type="NCBI Taxonomy" id="246"/>
    <lineage>
        <taxon>Bacteria</taxon>
        <taxon>Pseudomonadati</taxon>
        <taxon>Bacteroidota</taxon>
        <taxon>Flavobacteriia</taxon>
        <taxon>Flavobacteriales</taxon>
        <taxon>Weeksellaceae</taxon>
        <taxon>Chryseobacterium group</taxon>
        <taxon>Chryseobacterium</taxon>
    </lineage>
</organism>
<accession>A0AAX2IGM8</accession>
<proteinExistence type="predicted"/>
<dbReference type="KEGG" id="cbp:EB354_00105"/>
<evidence type="ECO:0000313" key="4">
    <source>
        <dbReference type="Proteomes" id="UP000251937"/>
    </source>
</evidence>
<dbReference type="Proteomes" id="UP000251937">
    <property type="component" value="Unassembled WGS sequence"/>
</dbReference>
<evidence type="ECO:0000313" key="1">
    <source>
        <dbReference type="EMBL" id="SKC00735.1"/>
    </source>
</evidence>
<sequence length="192" mass="22467">MVNLTVFSTQENRKDTLNASFIYIEKNVELFSSDENFTKQLQNASIITEQKLVLCDSLLKVNIISDKEQVGIGARAENEVLAFQNDEFVKQAVAHTEEKVRDFEKRKKNISKWEIYFNHSGDSFHALSEFNKKYISSSKHHYFLDKYFGEKDSAAKENLKFIHQQQYFLYNSKSLDFCFSTVFFVRPPPFLS</sequence>
<keyword evidence="3" id="KW-1185">Reference proteome</keyword>
<dbReference type="EMBL" id="UAVR01000002">
    <property type="protein sequence ID" value="SQA86772.1"/>
    <property type="molecule type" value="Genomic_DNA"/>
</dbReference>
<evidence type="ECO:0000313" key="3">
    <source>
        <dbReference type="Proteomes" id="UP000190669"/>
    </source>
</evidence>
<dbReference type="EMBL" id="FUZE01000020">
    <property type="protein sequence ID" value="SKC00735.1"/>
    <property type="molecule type" value="Genomic_DNA"/>
</dbReference>
<dbReference type="Proteomes" id="UP000190669">
    <property type="component" value="Unassembled WGS sequence"/>
</dbReference>
<dbReference type="AlphaFoldDB" id="A0AAX2IGM8"/>
<reference evidence="1 3" key="1">
    <citation type="submission" date="2017-02" db="EMBL/GenBank/DDBJ databases">
        <authorList>
            <person name="Varghese N."/>
            <person name="Submissions S."/>
        </authorList>
    </citation>
    <scope>NUCLEOTIDE SEQUENCE [LARGE SCALE GENOMIC DNA]</scope>
    <source>
        <strain evidence="1 3">DSM 16775</strain>
    </source>
</reference>
<evidence type="ECO:0000313" key="2">
    <source>
        <dbReference type="EMBL" id="SQA86772.1"/>
    </source>
</evidence>